<sequence>MWHPNVYPDGRVCISILHPPSEDPNGYELASERWTPVHTLVGYFHHFWYGSVCNVPGIIILFLARRLRSAQLAPSSQWNLSIQWMISIPLLPILQTALTLQLNPHVPSKFNFNPLQPVVAANSDRVRKPEGRGAWLTRNGRQDTAGGSLQPHAWWPVWEGAHCSSSDDFRNFSGQVVGREGSKESKQERSRFHWWLRGHIKHAAINAPVQGTAADVAMCAMLEIDRNTRLKELGWALLIDRNKNSGFYIPLNPSAACSWRCPACPTKDAKEEDQVWSSSFSPFFFLLTVTAWEGIAGGGLAGHRPCCRAAVGPMASGAHAWGHARDTGQASHARSCAGLGMVAVQGCRTGLGQGPAGQRPVAWACLPSVAGGAAQGLRGARLAATAAGLAGGGAQPWGQGKACGEADGARGRRGGEDEGL</sequence>
<feature type="compositionally biased region" description="Basic and acidic residues" evidence="2">
    <location>
        <begin position="407"/>
        <end position="420"/>
    </location>
</feature>
<evidence type="ECO:0000313" key="5">
    <source>
        <dbReference type="Proteomes" id="UP000007305"/>
    </source>
</evidence>
<dbReference type="AlphaFoldDB" id="A0A804QL46"/>
<dbReference type="Gramene" id="Zm00001eb339560_T001">
    <property type="protein sequence ID" value="Zm00001eb339560_P001"/>
    <property type="gene ID" value="Zm00001eb339560"/>
</dbReference>
<keyword evidence="3" id="KW-0472">Membrane</keyword>
<accession>A0A804QL46</accession>
<reference evidence="5" key="1">
    <citation type="journal article" date="2009" name="Science">
        <title>The B73 maize genome: complexity, diversity, and dynamics.</title>
        <authorList>
            <person name="Schnable P.S."/>
            <person name="Ware D."/>
            <person name="Fulton R.S."/>
            <person name="Stein J.C."/>
            <person name="Wei F."/>
            <person name="Pasternak S."/>
            <person name="Liang C."/>
            <person name="Zhang J."/>
            <person name="Fulton L."/>
            <person name="Graves T.A."/>
            <person name="Minx P."/>
            <person name="Reily A.D."/>
            <person name="Courtney L."/>
            <person name="Kruchowski S.S."/>
            <person name="Tomlinson C."/>
            <person name="Strong C."/>
            <person name="Delehaunty K."/>
            <person name="Fronick C."/>
            <person name="Courtney B."/>
            <person name="Rock S.M."/>
            <person name="Belter E."/>
            <person name="Du F."/>
            <person name="Kim K."/>
            <person name="Abbott R.M."/>
            <person name="Cotton M."/>
            <person name="Levy A."/>
            <person name="Marchetto P."/>
            <person name="Ochoa K."/>
            <person name="Jackson S.M."/>
            <person name="Gillam B."/>
            <person name="Chen W."/>
            <person name="Yan L."/>
            <person name="Higginbotham J."/>
            <person name="Cardenas M."/>
            <person name="Waligorski J."/>
            <person name="Applebaum E."/>
            <person name="Phelps L."/>
            <person name="Falcone J."/>
            <person name="Kanchi K."/>
            <person name="Thane T."/>
            <person name="Scimone A."/>
            <person name="Thane N."/>
            <person name="Henke J."/>
            <person name="Wang T."/>
            <person name="Ruppert J."/>
            <person name="Shah N."/>
            <person name="Rotter K."/>
            <person name="Hodges J."/>
            <person name="Ingenthron E."/>
            <person name="Cordes M."/>
            <person name="Kohlberg S."/>
            <person name="Sgro J."/>
            <person name="Delgado B."/>
            <person name="Mead K."/>
            <person name="Chinwalla A."/>
            <person name="Leonard S."/>
            <person name="Crouse K."/>
            <person name="Collura K."/>
            <person name="Kudrna D."/>
            <person name="Currie J."/>
            <person name="He R."/>
            <person name="Angelova A."/>
            <person name="Rajasekar S."/>
            <person name="Mueller T."/>
            <person name="Lomeli R."/>
            <person name="Scara G."/>
            <person name="Ko A."/>
            <person name="Delaney K."/>
            <person name="Wissotski M."/>
            <person name="Lopez G."/>
            <person name="Campos D."/>
            <person name="Braidotti M."/>
            <person name="Ashley E."/>
            <person name="Golser W."/>
            <person name="Kim H."/>
            <person name="Lee S."/>
            <person name="Lin J."/>
            <person name="Dujmic Z."/>
            <person name="Kim W."/>
            <person name="Talag J."/>
            <person name="Zuccolo A."/>
            <person name="Fan C."/>
            <person name="Sebastian A."/>
            <person name="Kramer M."/>
            <person name="Spiegel L."/>
            <person name="Nascimento L."/>
            <person name="Zutavern T."/>
            <person name="Miller B."/>
            <person name="Ambroise C."/>
            <person name="Muller S."/>
            <person name="Spooner W."/>
            <person name="Narechania A."/>
            <person name="Ren L."/>
            <person name="Wei S."/>
            <person name="Kumari S."/>
            <person name="Faga B."/>
            <person name="Levy M.J."/>
            <person name="McMahan L."/>
            <person name="Van Buren P."/>
            <person name="Vaughn M.W."/>
            <person name="Ying K."/>
            <person name="Yeh C.-T."/>
            <person name="Emrich S.J."/>
            <person name="Jia Y."/>
            <person name="Kalyanaraman A."/>
            <person name="Hsia A.-P."/>
            <person name="Barbazuk W.B."/>
            <person name="Baucom R.S."/>
            <person name="Brutnell T.P."/>
            <person name="Carpita N.C."/>
            <person name="Chaparro C."/>
            <person name="Chia J.-M."/>
            <person name="Deragon J.-M."/>
            <person name="Estill J.C."/>
            <person name="Fu Y."/>
            <person name="Jeddeloh J.A."/>
            <person name="Han Y."/>
            <person name="Lee H."/>
            <person name="Li P."/>
            <person name="Lisch D.R."/>
            <person name="Liu S."/>
            <person name="Liu Z."/>
            <person name="Nagel D.H."/>
            <person name="McCann M.C."/>
            <person name="SanMiguel P."/>
            <person name="Myers A.M."/>
            <person name="Nettleton D."/>
            <person name="Nguyen J."/>
            <person name="Penning B.W."/>
            <person name="Ponnala L."/>
            <person name="Schneider K.L."/>
            <person name="Schwartz D.C."/>
            <person name="Sharma A."/>
            <person name="Soderlund C."/>
            <person name="Springer N.M."/>
            <person name="Sun Q."/>
            <person name="Wang H."/>
            <person name="Waterman M."/>
            <person name="Westerman R."/>
            <person name="Wolfgruber T.K."/>
            <person name="Yang L."/>
            <person name="Yu Y."/>
            <person name="Zhang L."/>
            <person name="Zhou S."/>
            <person name="Zhu Q."/>
            <person name="Bennetzen J.L."/>
            <person name="Dawe R.K."/>
            <person name="Jiang J."/>
            <person name="Jiang N."/>
            <person name="Presting G.G."/>
            <person name="Wessler S.R."/>
            <person name="Aluru S."/>
            <person name="Martienssen R.A."/>
            <person name="Clifton S.W."/>
            <person name="McCombie W.R."/>
            <person name="Wing R.A."/>
            <person name="Wilson R.K."/>
        </authorList>
    </citation>
    <scope>NUCLEOTIDE SEQUENCE [LARGE SCALE GENOMIC DNA]</scope>
    <source>
        <strain evidence="5">cv. B73</strain>
    </source>
</reference>
<dbReference type="EnsemblPlants" id="Zm00001eb339560_T001">
    <property type="protein sequence ID" value="Zm00001eb339560_P001"/>
    <property type="gene ID" value="Zm00001eb339560"/>
</dbReference>
<dbReference type="SUPFAM" id="SSF54495">
    <property type="entry name" value="UBC-like"/>
    <property type="match status" value="1"/>
</dbReference>
<reference evidence="4" key="3">
    <citation type="submission" date="2021-05" db="UniProtKB">
        <authorList>
            <consortium name="EnsemblPlants"/>
        </authorList>
    </citation>
    <scope>IDENTIFICATION</scope>
    <source>
        <strain evidence="4">cv. B73</strain>
    </source>
</reference>
<feature type="active site" description="Glycyl thioester intermediate" evidence="1">
    <location>
        <position position="13"/>
    </location>
</feature>
<organism evidence="4 5">
    <name type="scientific">Zea mays</name>
    <name type="common">Maize</name>
    <dbReference type="NCBI Taxonomy" id="4577"/>
    <lineage>
        <taxon>Eukaryota</taxon>
        <taxon>Viridiplantae</taxon>
        <taxon>Streptophyta</taxon>
        <taxon>Embryophyta</taxon>
        <taxon>Tracheophyta</taxon>
        <taxon>Spermatophyta</taxon>
        <taxon>Magnoliopsida</taxon>
        <taxon>Liliopsida</taxon>
        <taxon>Poales</taxon>
        <taxon>Poaceae</taxon>
        <taxon>PACMAD clade</taxon>
        <taxon>Panicoideae</taxon>
        <taxon>Andropogonodae</taxon>
        <taxon>Andropogoneae</taxon>
        <taxon>Tripsacinae</taxon>
        <taxon>Zea</taxon>
    </lineage>
</organism>
<evidence type="ECO:0000256" key="3">
    <source>
        <dbReference type="SAM" id="Phobius"/>
    </source>
</evidence>
<evidence type="ECO:0000313" key="4">
    <source>
        <dbReference type="EnsemblPlants" id="Zm00001eb339560_P001"/>
    </source>
</evidence>
<dbReference type="InterPro" id="IPR023313">
    <property type="entry name" value="UBQ-conjugating_AS"/>
</dbReference>
<dbReference type="Gene3D" id="3.10.110.10">
    <property type="entry name" value="Ubiquitin Conjugating Enzyme"/>
    <property type="match status" value="1"/>
</dbReference>
<feature type="transmembrane region" description="Helical" evidence="3">
    <location>
        <begin position="46"/>
        <end position="64"/>
    </location>
</feature>
<keyword evidence="3" id="KW-1133">Transmembrane helix</keyword>
<dbReference type="InterPro" id="IPR016135">
    <property type="entry name" value="UBQ-conjugating_enzyme/RWD"/>
</dbReference>
<dbReference type="Proteomes" id="UP000007305">
    <property type="component" value="Chromosome 8"/>
</dbReference>
<dbReference type="SUPFAM" id="SSF56672">
    <property type="entry name" value="DNA/RNA polymerases"/>
    <property type="match status" value="1"/>
</dbReference>
<name>A0A804QL46_MAIZE</name>
<evidence type="ECO:0000256" key="2">
    <source>
        <dbReference type="SAM" id="MobiDB-lite"/>
    </source>
</evidence>
<feature type="transmembrane region" description="Helical" evidence="3">
    <location>
        <begin position="84"/>
        <end position="102"/>
    </location>
</feature>
<evidence type="ECO:0000256" key="1">
    <source>
        <dbReference type="PROSITE-ProRule" id="PRU10133"/>
    </source>
</evidence>
<dbReference type="InParanoid" id="A0A804QL46"/>
<evidence type="ECO:0008006" key="6">
    <source>
        <dbReference type="Google" id="ProtNLM"/>
    </source>
</evidence>
<dbReference type="InterPro" id="IPR043502">
    <property type="entry name" value="DNA/RNA_pol_sf"/>
</dbReference>
<dbReference type="PANTHER" id="PTHR10133">
    <property type="entry name" value="DNA POLYMERASE I"/>
    <property type="match status" value="1"/>
</dbReference>
<protein>
    <recommendedName>
        <fullName evidence="6">UBC core domain-containing protein</fullName>
    </recommendedName>
</protein>
<reference evidence="4" key="2">
    <citation type="submission" date="2019-07" db="EMBL/GenBank/DDBJ databases">
        <authorList>
            <person name="Seetharam A."/>
            <person name="Woodhouse M."/>
            <person name="Cannon E."/>
        </authorList>
    </citation>
    <scope>NUCLEOTIDE SEQUENCE [LARGE SCALE GENOMIC DNA]</scope>
    <source>
        <strain evidence="4">cv. B73</strain>
    </source>
</reference>
<keyword evidence="5" id="KW-1185">Reference proteome</keyword>
<dbReference type="GO" id="GO:0006261">
    <property type="term" value="P:DNA-templated DNA replication"/>
    <property type="evidence" value="ECO:0007669"/>
    <property type="project" value="InterPro"/>
</dbReference>
<dbReference type="PANTHER" id="PTHR10133:SF61">
    <property type="entry name" value="WHITE SEEDLING2"/>
    <property type="match status" value="1"/>
</dbReference>
<proteinExistence type="predicted"/>
<keyword evidence="3" id="KW-0812">Transmembrane</keyword>
<feature type="region of interest" description="Disordered" evidence="2">
    <location>
        <begin position="391"/>
        <end position="420"/>
    </location>
</feature>
<dbReference type="PROSITE" id="PS00183">
    <property type="entry name" value="UBC_1"/>
    <property type="match status" value="1"/>
</dbReference>
<dbReference type="GO" id="GO:0003887">
    <property type="term" value="F:DNA-directed DNA polymerase activity"/>
    <property type="evidence" value="ECO:0007669"/>
    <property type="project" value="InterPro"/>
</dbReference>
<dbReference type="InterPro" id="IPR002298">
    <property type="entry name" value="DNA_polymerase_A"/>
</dbReference>